<gene>
    <name evidence="1" type="ORF">ACFOWA_10500</name>
</gene>
<sequence length="181" mass="20576">MKINKIHLIFSLAVLFPLTSCTRPQGNEQKKTNAVTDVQEFRVLFKAITELLKRNDLNHLETLMNFPFYTSGVDNGDAADSPTDPITAPEFKEYKSAIFNADVVRILPQATEDNILEIDPKTNDAYYKLLRQLTDAESKMFEVYVQYPESGTQGESYCAFVFGQTKGKYKVLATYAKWPVK</sequence>
<proteinExistence type="predicted"/>
<dbReference type="RefSeq" id="WP_378984881.1">
    <property type="nucleotide sequence ID" value="NZ_JBHSBW010000011.1"/>
</dbReference>
<dbReference type="EMBL" id="JBHSBW010000011">
    <property type="protein sequence ID" value="MFC4211615.1"/>
    <property type="molecule type" value="Genomic_DNA"/>
</dbReference>
<evidence type="ECO:0000313" key="2">
    <source>
        <dbReference type="Proteomes" id="UP001595789"/>
    </source>
</evidence>
<organism evidence="1 2">
    <name type="scientific">Pedobacter lithocola</name>
    <dbReference type="NCBI Taxonomy" id="1908239"/>
    <lineage>
        <taxon>Bacteria</taxon>
        <taxon>Pseudomonadati</taxon>
        <taxon>Bacteroidota</taxon>
        <taxon>Sphingobacteriia</taxon>
        <taxon>Sphingobacteriales</taxon>
        <taxon>Sphingobacteriaceae</taxon>
        <taxon>Pedobacter</taxon>
    </lineage>
</organism>
<reference evidence="2" key="1">
    <citation type="journal article" date="2019" name="Int. J. Syst. Evol. Microbiol.">
        <title>The Global Catalogue of Microorganisms (GCM) 10K type strain sequencing project: providing services to taxonomists for standard genome sequencing and annotation.</title>
        <authorList>
            <consortium name="The Broad Institute Genomics Platform"/>
            <consortium name="The Broad Institute Genome Sequencing Center for Infectious Disease"/>
            <person name="Wu L."/>
            <person name="Ma J."/>
        </authorList>
    </citation>
    <scope>NUCLEOTIDE SEQUENCE [LARGE SCALE GENOMIC DNA]</scope>
    <source>
        <strain evidence="2">CCM 8691</strain>
    </source>
</reference>
<name>A0ABV8PAD5_9SPHI</name>
<accession>A0ABV8PAD5</accession>
<dbReference type="Proteomes" id="UP001595789">
    <property type="component" value="Unassembled WGS sequence"/>
</dbReference>
<evidence type="ECO:0000313" key="1">
    <source>
        <dbReference type="EMBL" id="MFC4211615.1"/>
    </source>
</evidence>
<keyword evidence="2" id="KW-1185">Reference proteome</keyword>
<protein>
    <submittedName>
        <fullName evidence="1">Uncharacterized protein</fullName>
    </submittedName>
</protein>
<comment type="caution">
    <text evidence="1">The sequence shown here is derived from an EMBL/GenBank/DDBJ whole genome shotgun (WGS) entry which is preliminary data.</text>
</comment>